<gene>
    <name evidence="1" type="ORF">KME28_23955</name>
</gene>
<proteinExistence type="predicted"/>
<evidence type="ECO:0000313" key="2">
    <source>
        <dbReference type="Proteomes" id="UP000813215"/>
    </source>
</evidence>
<reference evidence="1" key="1">
    <citation type="submission" date="2021-05" db="EMBL/GenBank/DDBJ databases">
        <authorList>
            <person name="Pietrasiak N."/>
            <person name="Ward R."/>
            <person name="Stajich J.E."/>
            <person name="Kurbessoian T."/>
        </authorList>
    </citation>
    <scope>NUCLEOTIDE SEQUENCE</scope>
    <source>
        <strain evidence="1">HA4357-MV3</strain>
    </source>
</reference>
<sequence length="50" mass="5812">MAQIKDLAILRDPRQLLRSRRSEDNHQQLIDTIGMQAEIEKVLHSGSDRQ</sequence>
<protein>
    <submittedName>
        <fullName evidence="1">Uncharacterized protein</fullName>
    </submittedName>
</protein>
<reference evidence="1" key="2">
    <citation type="journal article" date="2022" name="Microbiol. Resour. Announc.">
        <title>Metagenome Sequencing to Explore Phylogenomics of Terrestrial Cyanobacteria.</title>
        <authorList>
            <person name="Ward R.D."/>
            <person name="Stajich J.E."/>
            <person name="Johansen J.R."/>
            <person name="Huntemann M."/>
            <person name="Clum A."/>
            <person name="Foster B."/>
            <person name="Foster B."/>
            <person name="Roux S."/>
            <person name="Palaniappan K."/>
            <person name="Varghese N."/>
            <person name="Mukherjee S."/>
            <person name="Reddy T.B.K."/>
            <person name="Daum C."/>
            <person name="Copeland A."/>
            <person name="Chen I.A."/>
            <person name="Ivanova N.N."/>
            <person name="Kyrpides N.C."/>
            <person name="Shapiro N."/>
            <person name="Eloe-Fadrosh E.A."/>
            <person name="Pietrasiak N."/>
        </authorList>
    </citation>
    <scope>NUCLEOTIDE SEQUENCE</scope>
    <source>
        <strain evidence="1">HA4357-MV3</strain>
    </source>
</reference>
<name>A0A9E3LVA9_9NOST</name>
<accession>A0A9E3LVA9</accession>
<comment type="caution">
    <text evidence="1">The sequence shown here is derived from an EMBL/GenBank/DDBJ whole genome shotgun (WGS) entry which is preliminary data.</text>
</comment>
<organism evidence="1 2">
    <name type="scientific">Pelatocladus maniniholoensis HA4357-MV3</name>
    <dbReference type="NCBI Taxonomy" id="1117104"/>
    <lineage>
        <taxon>Bacteria</taxon>
        <taxon>Bacillati</taxon>
        <taxon>Cyanobacteriota</taxon>
        <taxon>Cyanophyceae</taxon>
        <taxon>Nostocales</taxon>
        <taxon>Nostocaceae</taxon>
        <taxon>Pelatocladus</taxon>
    </lineage>
</organism>
<dbReference type="Proteomes" id="UP000813215">
    <property type="component" value="Unassembled WGS sequence"/>
</dbReference>
<dbReference type="EMBL" id="JAHHHW010000139">
    <property type="protein sequence ID" value="MBW4434682.1"/>
    <property type="molecule type" value="Genomic_DNA"/>
</dbReference>
<dbReference type="AlphaFoldDB" id="A0A9E3LVA9"/>
<evidence type="ECO:0000313" key="1">
    <source>
        <dbReference type="EMBL" id="MBW4434682.1"/>
    </source>
</evidence>